<dbReference type="Pfam" id="PF13588">
    <property type="entry name" value="HSDR_N_2"/>
    <property type="match status" value="1"/>
</dbReference>
<evidence type="ECO:0000259" key="5">
    <source>
        <dbReference type="Pfam" id="PF13588"/>
    </source>
</evidence>
<dbReference type="PRINTS" id="PR00507">
    <property type="entry name" value="N12N6MTFRASE"/>
</dbReference>
<evidence type="ECO:0000256" key="3">
    <source>
        <dbReference type="ARBA" id="ARBA00023125"/>
    </source>
</evidence>
<dbReference type="Proteomes" id="UP000615760">
    <property type="component" value="Unassembled WGS sequence"/>
</dbReference>
<dbReference type="EMBL" id="BMJE01000004">
    <property type="protein sequence ID" value="GGB77388.1"/>
    <property type="molecule type" value="Genomic_DNA"/>
</dbReference>
<dbReference type="InterPro" id="IPR044946">
    <property type="entry name" value="Restrct_endonuc_typeI_TRD_sf"/>
</dbReference>
<organism evidence="6 7">
    <name type="scientific">Flavobacterium suaedae</name>
    <dbReference type="NCBI Taxonomy" id="1767027"/>
    <lineage>
        <taxon>Bacteria</taxon>
        <taxon>Pseudomonadati</taxon>
        <taxon>Bacteroidota</taxon>
        <taxon>Flavobacteriia</taxon>
        <taxon>Flavobacteriales</taxon>
        <taxon>Flavobacteriaceae</taxon>
        <taxon>Flavobacterium</taxon>
    </lineage>
</organism>
<dbReference type="InterPro" id="IPR029063">
    <property type="entry name" value="SAM-dependent_MTases_sf"/>
</dbReference>
<evidence type="ECO:0000256" key="2">
    <source>
        <dbReference type="ARBA" id="ARBA00022747"/>
    </source>
</evidence>
<dbReference type="SUPFAM" id="SSF53335">
    <property type="entry name" value="S-adenosyl-L-methionine-dependent methyltransferases"/>
    <property type="match status" value="1"/>
</dbReference>
<sequence>MSNYKTERDVEVNLINKLFKDILLYPESCLSWDYPVKMNFGREKKIKYADLVVTHSEHKKPLIVVEAKKPTETIQSGISQVDSYAFFLESRYSVLTNGKAFVLRGYYGNSKVNIIESNIDELDSSNWNRVRQLISYYEVLNSLSLRANQSTEVNYEKIKDYRRYFRNIHNIIRDGDKLDPGASFDEFSKILCLKFYQEEWILKNLNNPLNLNKLIEEQNYLEQGGISYINKWFKKSIEENYSEIFDADSKINLSFETFYAVWERLENFQLKTDIDIKGRAFEEFLPTQLRGKGLGQFFTPRSIVNFMTNLADISIYDIVGDFACGSGGFLIKAFERMIDLTNQMPSGMWSKIGVSKNEFIEILKTEQIFGIDAEPRAARTAKINMMMWGDGKRIVRGNSLDTKDEDGKEYFLKEYNSNDKSSGCTVILANPPFGSKEKKESILKNYILGSKLVKRKSQRTEILFLEKGLKLLKPEGKMLIVIPSGILSNESYKYVRDYLHSEAEIRAIIDLPTHTFVQSGVPTIKTSILYLQKFTSEKKKKYDEEFISVKSSDIIKEYEEFNYSIFMGKAEYIGFEPNGRIINDGLDTDLDLLIKDYNNRSDIDNKLINLIDFSSKYYRDKESFRIDNSNIRGKNRNLKNSFIIDFKDIESRLDTSYYFFKNNSQNLLNKFESLENKIIDRSQRFLPKTDEELDIEYRILSVTNNEGVIFNEFRKGEEFTSAYKVVKKGNIVYNPYRINVGSIGIVTDELDNSYVSPAYIVFDIIGMDSEFFIQLIKSPFYKMYIDIVTTGSIRDNLSLDLLKKLKFPKINKNGQKEILDEVLNLTSKQKKLRNNINHNKDKIMEKLHSILIS</sequence>
<dbReference type="Gene3D" id="3.40.50.150">
    <property type="entry name" value="Vaccinia Virus protein VP39"/>
    <property type="match status" value="1"/>
</dbReference>
<evidence type="ECO:0000256" key="1">
    <source>
        <dbReference type="ARBA" id="ARBA00006594"/>
    </source>
</evidence>
<dbReference type="Gene3D" id="3.90.220.20">
    <property type="entry name" value="DNA methylase specificity domains"/>
    <property type="match status" value="1"/>
</dbReference>
<dbReference type="Pfam" id="PF02384">
    <property type="entry name" value="N6_Mtase"/>
    <property type="match status" value="1"/>
</dbReference>
<dbReference type="InterPro" id="IPR052916">
    <property type="entry name" value="Type-I_RE_MTase_Subunit"/>
</dbReference>
<feature type="domain" description="DNA methylase adenine-specific" evidence="4">
    <location>
        <begin position="273"/>
        <end position="541"/>
    </location>
</feature>
<gene>
    <name evidence="6" type="ORF">GCM10007424_16800</name>
</gene>
<evidence type="ECO:0008006" key="8">
    <source>
        <dbReference type="Google" id="ProtNLM"/>
    </source>
</evidence>
<dbReference type="RefSeq" id="WP_188620828.1">
    <property type="nucleotide sequence ID" value="NZ_BMJE01000004.1"/>
</dbReference>
<keyword evidence="2" id="KW-0680">Restriction system</keyword>
<dbReference type="PANTHER" id="PTHR42998">
    <property type="entry name" value="TYPE I RESTRICTION ENZYME HINDVIIP M PROTEIN-RELATED"/>
    <property type="match status" value="1"/>
</dbReference>
<dbReference type="InterPro" id="IPR003356">
    <property type="entry name" value="DNA_methylase_A-5"/>
</dbReference>
<evidence type="ECO:0000313" key="7">
    <source>
        <dbReference type="Proteomes" id="UP000615760"/>
    </source>
</evidence>
<comment type="similarity">
    <text evidence="1">Belongs to the N(4)/N(6)-methyltransferase family.</text>
</comment>
<accession>A0ABQ1JXI4</accession>
<reference evidence="7" key="1">
    <citation type="journal article" date="2019" name="Int. J. Syst. Evol. Microbiol.">
        <title>The Global Catalogue of Microorganisms (GCM) 10K type strain sequencing project: providing services to taxonomists for standard genome sequencing and annotation.</title>
        <authorList>
            <consortium name="The Broad Institute Genomics Platform"/>
            <consortium name="The Broad Institute Genome Sequencing Center for Infectious Disease"/>
            <person name="Wu L."/>
            <person name="Ma J."/>
        </authorList>
    </citation>
    <scope>NUCLEOTIDE SEQUENCE [LARGE SCALE GENOMIC DNA]</scope>
    <source>
        <strain evidence="7">CGMCC 1.15461</strain>
    </source>
</reference>
<dbReference type="SUPFAM" id="SSF116734">
    <property type="entry name" value="DNA methylase specificity domain"/>
    <property type="match status" value="1"/>
</dbReference>
<dbReference type="InterPro" id="IPR029464">
    <property type="entry name" value="HSDR_N"/>
</dbReference>
<dbReference type="PANTHER" id="PTHR42998:SF1">
    <property type="entry name" value="TYPE I RESTRICTION ENZYME HINDI METHYLASE SUBUNIT"/>
    <property type="match status" value="1"/>
</dbReference>
<comment type="caution">
    <text evidence="6">The sequence shown here is derived from an EMBL/GenBank/DDBJ whole genome shotgun (WGS) entry which is preliminary data.</text>
</comment>
<proteinExistence type="inferred from homology"/>
<keyword evidence="7" id="KW-1185">Reference proteome</keyword>
<keyword evidence="3" id="KW-0238">DNA-binding</keyword>
<protein>
    <recommendedName>
        <fullName evidence="8">Site-specific DNA-methyltransferase (adenine-specific)</fullName>
    </recommendedName>
</protein>
<evidence type="ECO:0000259" key="4">
    <source>
        <dbReference type="Pfam" id="PF02384"/>
    </source>
</evidence>
<evidence type="ECO:0000313" key="6">
    <source>
        <dbReference type="EMBL" id="GGB77388.1"/>
    </source>
</evidence>
<name>A0ABQ1JXI4_9FLAO</name>
<dbReference type="Gene3D" id="3.90.1570.30">
    <property type="match status" value="1"/>
</dbReference>
<feature type="domain" description="Type I restriction enzyme R protein N-terminal" evidence="5">
    <location>
        <begin position="17"/>
        <end position="110"/>
    </location>
</feature>